<dbReference type="EMBL" id="AMXF01000020">
    <property type="protein sequence ID" value="ENO98155.1"/>
    <property type="molecule type" value="Genomic_DNA"/>
</dbReference>
<dbReference type="InterPro" id="IPR011008">
    <property type="entry name" value="Dimeric_a/b-barrel"/>
</dbReference>
<organism evidence="3 4">
    <name type="scientific">Thauera phenylacetica B4P</name>
    <dbReference type="NCBI Taxonomy" id="1234382"/>
    <lineage>
        <taxon>Bacteria</taxon>
        <taxon>Pseudomonadati</taxon>
        <taxon>Pseudomonadota</taxon>
        <taxon>Betaproteobacteria</taxon>
        <taxon>Rhodocyclales</taxon>
        <taxon>Zoogloeaceae</taxon>
        <taxon>Thauera</taxon>
    </lineage>
</organism>
<sequence length="192" mass="21522">MNAPAAAPAAAPARVTRIARRRARPGHEAEYEGMLREMLAKMREHKGFLGGDLIPPEAPGEEYQLVVRFASEAELQAWDMSDARGALLERMKAVAEGEPEFRKLSGLEAWFEPAVVPATMHPPRARMALVTWLGIFPTVSFFLWFVLPWIQPLPFLPRTAVLTALIVVTMTWVVMPRLTRVLRGFLNPPRKG</sequence>
<keyword evidence="3" id="KW-0503">Monooxygenase</keyword>
<keyword evidence="1" id="KW-0472">Membrane</keyword>
<feature type="transmembrane region" description="Helical" evidence="1">
    <location>
        <begin position="156"/>
        <end position="175"/>
    </location>
</feature>
<name>N6Z2N1_9RHOO</name>
<dbReference type="RefSeq" id="WP_004357994.1">
    <property type="nucleotide sequence ID" value="NZ_AMXF01000020.1"/>
</dbReference>
<feature type="transmembrane region" description="Helical" evidence="1">
    <location>
        <begin position="129"/>
        <end position="150"/>
    </location>
</feature>
<dbReference type="AlphaFoldDB" id="N6Z2N1"/>
<dbReference type="OrthoDB" id="1494254at2"/>
<dbReference type="PANTHER" id="PTHR40057:SF1">
    <property type="entry name" value="SLR1162 PROTEIN"/>
    <property type="match status" value="1"/>
</dbReference>
<keyword evidence="1" id="KW-1133">Transmembrane helix</keyword>
<dbReference type="InterPro" id="IPR038762">
    <property type="entry name" value="ABM_predict"/>
</dbReference>
<reference evidence="3 4" key="1">
    <citation type="submission" date="2012-09" db="EMBL/GenBank/DDBJ databases">
        <title>Draft Genome Sequences of 6 Strains from Genus Thauera.</title>
        <authorList>
            <person name="Liu B."/>
            <person name="Shapleigh J.P."/>
            <person name="Frostegard A.H."/>
        </authorList>
    </citation>
    <scope>NUCLEOTIDE SEQUENCE [LARGE SCALE GENOMIC DNA]</scope>
    <source>
        <strain evidence="3 4">B4P</strain>
    </source>
</reference>
<gene>
    <name evidence="3" type="ORF">C667_05250</name>
</gene>
<protein>
    <submittedName>
        <fullName evidence="3">Antibiotic biosynthesis monooxygenase</fullName>
    </submittedName>
</protein>
<evidence type="ECO:0000256" key="1">
    <source>
        <dbReference type="SAM" id="Phobius"/>
    </source>
</evidence>
<feature type="domain" description="ABM" evidence="2">
    <location>
        <begin position="15"/>
        <end position="104"/>
    </location>
</feature>
<evidence type="ECO:0000313" key="4">
    <source>
        <dbReference type="Proteomes" id="UP000013047"/>
    </source>
</evidence>
<keyword evidence="1" id="KW-0812">Transmembrane</keyword>
<keyword evidence="3" id="KW-0560">Oxidoreductase</keyword>
<dbReference type="PANTHER" id="PTHR40057">
    <property type="entry name" value="SLR1162 PROTEIN"/>
    <property type="match status" value="1"/>
</dbReference>
<dbReference type="SUPFAM" id="SSF54909">
    <property type="entry name" value="Dimeric alpha+beta barrel"/>
    <property type="match status" value="1"/>
</dbReference>
<dbReference type="InterPro" id="IPR007138">
    <property type="entry name" value="ABM_dom"/>
</dbReference>
<accession>N6Z2N1</accession>
<dbReference type="GO" id="GO:0004497">
    <property type="term" value="F:monooxygenase activity"/>
    <property type="evidence" value="ECO:0007669"/>
    <property type="project" value="UniProtKB-KW"/>
</dbReference>
<dbReference type="PROSITE" id="PS51725">
    <property type="entry name" value="ABM"/>
    <property type="match status" value="1"/>
</dbReference>
<dbReference type="Proteomes" id="UP000013047">
    <property type="component" value="Unassembled WGS sequence"/>
</dbReference>
<evidence type="ECO:0000259" key="2">
    <source>
        <dbReference type="PROSITE" id="PS51725"/>
    </source>
</evidence>
<keyword evidence="4" id="KW-1185">Reference proteome</keyword>
<proteinExistence type="predicted"/>
<evidence type="ECO:0000313" key="3">
    <source>
        <dbReference type="EMBL" id="ENO98155.1"/>
    </source>
</evidence>
<dbReference type="Pfam" id="PF03992">
    <property type="entry name" value="ABM"/>
    <property type="match status" value="1"/>
</dbReference>
<comment type="caution">
    <text evidence="3">The sequence shown here is derived from an EMBL/GenBank/DDBJ whole genome shotgun (WGS) entry which is preliminary data.</text>
</comment>
<dbReference type="Gene3D" id="3.30.70.100">
    <property type="match status" value="1"/>
</dbReference>